<dbReference type="EMBL" id="CAWYQH010000141">
    <property type="protein sequence ID" value="CAK8694578.1"/>
    <property type="molecule type" value="Genomic_DNA"/>
</dbReference>
<proteinExistence type="predicted"/>
<evidence type="ECO:0000313" key="3">
    <source>
        <dbReference type="EMBL" id="CAK8694578.1"/>
    </source>
</evidence>
<keyword evidence="2" id="KW-1133">Transmembrane helix</keyword>
<accession>A0ABP0GU28</accession>
<dbReference type="Proteomes" id="UP001642483">
    <property type="component" value="Unassembled WGS sequence"/>
</dbReference>
<feature type="transmembrane region" description="Helical" evidence="2">
    <location>
        <begin position="12"/>
        <end position="36"/>
    </location>
</feature>
<evidence type="ECO:0000256" key="2">
    <source>
        <dbReference type="SAM" id="Phobius"/>
    </source>
</evidence>
<keyword evidence="2" id="KW-0812">Transmembrane</keyword>
<keyword evidence="2" id="KW-0472">Membrane</keyword>
<reference evidence="3 4" key="1">
    <citation type="submission" date="2024-02" db="EMBL/GenBank/DDBJ databases">
        <authorList>
            <person name="Daric V."/>
            <person name="Darras S."/>
        </authorList>
    </citation>
    <scope>NUCLEOTIDE SEQUENCE [LARGE SCALE GENOMIC DNA]</scope>
</reference>
<name>A0ABP0GU28_CLALP</name>
<evidence type="ECO:0000256" key="1">
    <source>
        <dbReference type="SAM" id="MobiDB-lite"/>
    </source>
</evidence>
<organism evidence="3 4">
    <name type="scientific">Clavelina lepadiformis</name>
    <name type="common">Light-bulb sea squirt</name>
    <name type="synonym">Ascidia lepadiformis</name>
    <dbReference type="NCBI Taxonomy" id="159417"/>
    <lineage>
        <taxon>Eukaryota</taxon>
        <taxon>Metazoa</taxon>
        <taxon>Chordata</taxon>
        <taxon>Tunicata</taxon>
        <taxon>Ascidiacea</taxon>
        <taxon>Aplousobranchia</taxon>
        <taxon>Clavelinidae</taxon>
        <taxon>Clavelina</taxon>
    </lineage>
</organism>
<comment type="caution">
    <text evidence="3">The sequence shown here is derived from an EMBL/GenBank/DDBJ whole genome shotgun (WGS) entry which is preliminary data.</text>
</comment>
<protein>
    <submittedName>
        <fullName evidence="3">Uncharacterized protein</fullName>
    </submittedName>
</protein>
<keyword evidence="4" id="KW-1185">Reference proteome</keyword>
<gene>
    <name evidence="3" type="ORF">CVLEPA_LOCUS27940</name>
</gene>
<feature type="compositionally biased region" description="Polar residues" evidence="1">
    <location>
        <begin position="119"/>
        <end position="128"/>
    </location>
</feature>
<feature type="region of interest" description="Disordered" evidence="1">
    <location>
        <begin position="107"/>
        <end position="128"/>
    </location>
</feature>
<sequence length="128" mass="14388">MPLPSPSDITPLIMLGLAVGLIVFVVLCTMSLNKFFEVKDRHRRREDKQLIGTAAPSDSEKLAEVFTLSWRQLEILQNEDPVFSSERSSVASNEEKQSLLENFKNVKNYNSLSDDDKNASPQKSDSSK</sequence>
<evidence type="ECO:0000313" key="4">
    <source>
        <dbReference type="Proteomes" id="UP001642483"/>
    </source>
</evidence>